<keyword evidence="6" id="KW-1133">Transmembrane helix</keyword>
<dbReference type="InterPro" id="IPR034294">
    <property type="entry name" value="Aquaporin_transptr"/>
</dbReference>
<evidence type="ECO:0000256" key="3">
    <source>
        <dbReference type="ARBA" id="ARBA00022448"/>
    </source>
</evidence>
<dbReference type="Pfam" id="PF00230">
    <property type="entry name" value="MIP"/>
    <property type="match status" value="1"/>
</dbReference>
<keyword evidence="3 8" id="KW-0813">Transport</keyword>
<evidence type="ECO:0000313" key="10">
    <source>
        <dbReference type="Proteomes" id="UP000326380"/>
    </source>
</evidence>
<dbReference type="GO" id="GO:0015250">
    <property type="term" value="F:water channel activity"/>
    <property type="evidence" value="ECO:0007669"/>
    <property type="project" value="TreeGrafter"/>
</dbReference>
<dbReference type="GO" id="GO:0005886">
    <property type="term" value="C:plasma membrane"/>
    <property type="evidence" value="ECO:0007669"/>
    <property type="project" value="UniProtKB-SubCell"/>
</dbReference>
<name>A0A7L4ZXH8_9BACT</name>
<organism evidence="9 10">
    <name type="scientific">Hymenobacter busanensis</name>
    <dbReference type="NCBI Taxonomy" id="2607656"/>
    <lineage>
        <taxon>Bacteria</taxon>
        <taxon>Pseudomonadati</taxon>
        <taxon>Bacteroidota</taxon>
        <taxon>Cytophagia</taxon>
        <taxon>Cytophagales</taxon>
        <taxon>Hymenobacteraceae</taxon>
        <taxon>Hymenobacter</taxon>
    </lineage>
</organism>
<keyword evidence="10" id="KW-1185">Reference proteome</keyword>
<proteinExistence type="inferred from homology"/>
<dbReference type="InterPro" id="IPR000425">
    <property type="entry name" value="MIP"/>
</dbReference>
<dbReference type="InterPro" id="IPR022357">
    <property type="entry name" value="MIP_CS"/>
</dbReference>
<evidence type="ECO:0000256" key="2">
    <source>
        <dbReference type="ARBA" id="ARBA00006175"/>
    </source>
</evidence>
<keyword evidence="4" id="KW-1003">Cell membrane</keyword>
<protein>
    <submittedName>
        <fullName evidence="9">Aquaporin family protein</fullName>
    </submittedName>
</protein>
<dbReference type="RefSeq" id="WP_151078532.1">
    <property type="nucleotide sequence ID" value="NZ_CP047647.1"/>
</dbReference>
<accession>A0A7L4ZXH8</accession>
<dbReference type="PROSITE" id="PS00221">
    <property type="entry name" value="MIP"/>
    <property type="match status" value="1"/>
</dbReference>
<dbReference type="SUPFAM" id="SSF81338">
    <property type="entry name" value="Aquaporin-like"/>
    <property type="match status" value="1"/>
</dbReference>
<dbReference type="PANTHER" id="PTHR19139:SF199">
    <property type="entry name" value="MIP17260P"/>
    <property type="match status" value="1"/>
</dbReference>
<evidence type="ECO:0000256" key="7">
    <source>
        <dbReference type="ARBA" id="ARBA00023136"/>
    </source>
</evidence>
<dbReference type="PANTHER" id="PTHR19139">
    <property type="entry name" value="AQUAPORIN TRANSPORTER"/>
    <property type="match status" value="1"/>
</dbReference>
<evidence type="ECO:0000256" key="4">
    <source>
        <dbReference type="ARBA" id="ARBA00022475"/>
    </source>
</evidence>
<evidence type="ECO:0000256" key="1">
    <source>
        <dbReference type="ARBA" id="ARBA00004651"/>
    </source>
</evidence>
<dbReference type="PRINTS" id="PR00783">
    <property type="entry name" value="MINTRINSICP"/>
</dbReference>
<dbReference type="Gene3D" id="1.20.1080.10">
    <property type="entry name" value="Glycerol uptake facilitator protein"/>
    <property type="match status" value="1"/>
</dbReference>
<comment type="similarity">
    <text evidence="2 8">Belongs to the MIP/aquaporin (TC 1.A.8) family.</text>
</comment>
<comment type="caution">
    <text evidence="9">The sequence shown here is derived from an EMBL/GenBank/DDBJ whole genome shotgun (WGS) entry which is preliminary data.</text>
</comment>
<dbReference type="Proteomes" id="UP000326380">
    <property type="component" value="Unassembled WGS sequence"/>
</dbReference>
<gene>
    <name evidence="9" type="ORF">F0P96_09010</name>
</gene>
<keyword evidence="5 8" id="KW-0812">Transmembrane</keyword>
<dbReference type="EMBL" id="VTWU01000003">
    <property type="protein sequence ID" value="KAA9333111.1"/>
    <property type="molecule type" value="Genomic_DNA"/>
</dbReference>
<evidence type="ECO:0000256" key="5">
    <source>
        <dbReference type="ARBA" id="ARBA00022692"/>
    </source>
</evidence>
<comment type="subcellular location">
    <subcellularLocation>
        <location evidence="1">Cell membrane</location>
        <topology evidence="1">Multi-pass membrane protein</topology>
    </subcellularLocation>
</comment>
<evidence type="ECO:0000256" key="8">
    <source>
        <dbReference type="RuleBase" id="RU000477"/>
    </source>
</evidence>
<evidence type="ECO:0000313" key="9">
    <source>
        <dbReference type="EMBL" id="KAA9333111.1"/>
    </source>
</evidence>
<dbReference type="AlphaFoldDB" id="A0A7L4ZXH8"/>
<reference evidence="9 10" key="1">
    <citation type="submission" date="2019-09" db="EMBL/GenBank/DDBJ databases">
        <title>Genome sequence of Hymenobacter sp. M3.</title>
        <authorList>
            <person name="Srinivasan S."/>
        </authorList>
    </citation>
    <scope>NUCLEOTIDE SEQUENCE [LARGE SCALE GENOMIC DNA]</scope>
    <source>
        <strain evidence="9 10">M3</strain>
    </source>
</reference>
<keyword evidence="7" id="KW-0472">Membrane</keyword>
<sequence>MTLLTRLQVAARRHWPHYVAEAAGLAFFVACASLLTVLLEHPSSGVRQALALHPLGRRALMGVGMGFVIVAVVYSPWGKRSGAHINPAVTLGFWQLGKISTADALWYVAAQTVGGTAAAWALNAFLHQWLAHPAIGYNQTLPPPGPNGWWLALGAEALISFVLMLVLLWALHSARFKTYTGWLVGVLLAVYIVVETPYSGMSLNPARSLATALVAGNLHHYWIYVAGPCAGTWLATVLFLRWHHGQSLACAILAGCEAAANSPHATEPPHYPDRTAAD</sequence>
<evidence type="ECO:0000256" key="6">
    <source>
        <dbReference type="ARBA" id="ARBA00022989"/>
    </source>
</evidence>
<dbReference type="InterPro" id="IPR023271">
    <property type="entry name" value="Aquaporin-like"/>
</dbReference>